<evidence type="ECO:0000313" key="2">
    <source>
        <dbReference type="Proteomes" id="UP000234789"/>
    </source>
</evidence>
<dbReference type="AlphaFoldDB" id="A0A2N5N987"/>
<name>A0A2N5N987_9BACL</name>
<organism evidence="1 2">
    <name type="scientific">Paenibacillus pasadenensis</name>
    <dbReference type="NCBI Taxonomy" id="217090"/>
    <lineage>
        <taxon>Bacteria</taxon>
        <taxon>Bacillati</taxon>
        <taxon>Bacillota</taxon>
        <taxon>Bacilli</taxon>
        <taxon>Bacillales</taxon>
        <taxon>Paenibacillaceae</taxon>
        <taxon>Paenibacillus</taxon>
    </lineage>
</organism>
<gene>
    <name evidence="1" type="ORF">B8V81_1117</name>
</gene>
<keyword evidence="2" id="KW-1185">Reference proteome</keyword>
<evidence type="ECO:0000313" key="1">
    <source>
        <dbReference type="EMBL" id="PLT46893.1"/>
    </source>
</evidence>
<accession>A0A2N5N987</accession>
<protein>
    <submittedName>
        <fullName evidence="1">Uncharacterized protein</fullName>
    </submittedName>
</protein>
<dbReference type="Proteomes" id="UP000234789">
    <property type="component" value="Unassembled WGS sequence"/>
</dbReference>
<dbReference type="EMBL" id="NFEZ01000003">
    <property type="protein sequence ID" value="PLT46893.1"/>
    <property type="molecule type" value="Genomic_DNA"/>
</dbReference>
<proteinExistence type="predicted"/>
<sequence>MLSESTEPIVESKERSGRGLVEKRQLFSWRADSFLFGK</sequence>
<reference evidence="1 2" key="1">
    <citation type="submission" date="2017-05" db="EMBL/GenBank/DDBJ databases">
        <title>Functional genome analysis of Paenibacillus pasadenensis strain R16: insights on endophytic life style and antifungal activity.</title>
        <authorList>
            <person name="Passera A."/>
            <person name="Marcolungo L."/>
            <person name="Casati P."/>
            <person name="Brasca M."/>
            <person name="Quaglino F."/>
            <person name="Delledonne M."/>
        </authorList>
    </citation>
    <scope>NUCLEOTIDE SEQUENCE [LARGE SCALE GENOMIC DNA]</scope>
    <source>
        <strain evidence="1 2">R16</strain>
    </source>
</reference>
<comment type="caution">
    <text evidence="1">The sequence shown here is derived from an EMBL/GenBank/DDBJ whole genome shotgun (WGS) entry which is preliminary data.</text>
</comment>